<feature type="compositionally biased region" description="Basic and acidic residues" evidence="1">
    <location>
        <begin position="68"/>
        <end position="81"/>
    </location>
</feature>
<dbReference type="OrthoDB" id="695760at2759"/>
<comment type="caution">
    <text evidence="3">The sequence shown here is derived from an EMBL/GenBank/DDBJ whole genome shotgun (WGS) entry which is preliminary data.</text>
</comment>
<organism evidence="3 4">
    <name type="scientific">Digitaria exilis</name>
    <dbReference type="NCBI Taxonomy" id="1010633"/>
    <lineage>
        <taxon>Eukaryota</taxon>
        <taxon>Viridiplantae</taxon>
        <taxon>Streptophyta</taxon>
        <taxon>Embryophyta</taxon>
        <taxon>Tracheophyta</taxon>
        <taxon>Spermatophyta</taxon>
        <taxon>Magnoliopsida</taxon>
        <taxon>Liliopsida</taxon>
        <taxon>Poales</taxon>
        <taxon>Poaceae</taxon>
        <taxon>PACMAD clade</taxon>
        <taxon>Panicoideae</taxon>
        <taxon>Panicodae</taxon>
        <taxon>Paniceae</taxon>
        <taxon>Anthephorinae</taxon>
        <taxon>Digitaria</taxon>
    </lineage>
</organism>
<evidence type="ECO:0000256" key="2">
    <source>
        <dbReference type="SAM" id="Phobius"/>
    </source>
</evidence>
<proteinExistence type="predicted"/>
<accession>A0A835B4E8</accession>
<feature type="compositionally biased region" description="Low complexity" evidence="1">
    <location>
        <begin position="90"/>
        <end position="106"/>
    </location>
</feature>
<gene>
    <name evidence="3" type="ORF">HU200_042596</name>
</gene>
<feature type="transmembrane region" description="Helical" evidence="2">
    <location>
        <begin position="193"/>
        <end position="212"/>
    </location>
</feature>
<feature type="region of interest" description="Disordered" evidence="1">
    <location>
        <begin position="1"/>
        <end position="30"/>
    </location>
</feature>
<keyword evidence="2" id="KW-0812">Transmembrane</keyword>
<dbReference type="AlphaFoldDB" id="A0A835B4E8"/>
<sequence length="238" mass="25896">MRVALTSPPHPRHAAAALHPAQLRPHRTPFSFGPAMALSLEQLWRRRHPHSARPHRAQGGSKPSSSELQRKARMDSVENHQLRHCRKETSASTTGSSHPSSIKSPAPAHPHPQREKSFTQIQRQAGNMAPPIACYLRRLTVHAARNGHGPAIGRHQQLLVDSARVMMLLGAITLTHQLGRSGPSSANVELEPLFIGLILWLLGAALAMLGLVAPRFPRLAAACANIVAALRYYLLGGL</sequence>
<keyword evidence="2" id="KW-0472">Membrane</keyword>
<evidence type="ECO:0000256" key="1">
    <source>
        <dbReference type="SAM" id="MobiDB-lite"/>
    </source>
</evidence>
<feature type="compositionally biased region" description="Low complexity" evidence="1">
    <location>
        <begin position="14"/>
        <end position="23"/>
    </location>
</feature>
<keyword evidence="2" id="KW-1133">Transmembrane helix</keyword>
<dbReference type="Proteomes" id="UP000636709">
    <property type="component" value="Unassembled WGS sequence"/>
</dbReference>
<evidence type="ECO:0000313" key="4">
    <source>
        <dbReference type="Proteomes" id="UP000636709"/>
    </source>
</evidence>
<name>A0A835B4E8_9POAL</name>
<protein>
    <submittedName>
        <fullName evidence="3">Uncharacterized protein</fullName>
    </submittedName>
</protein>
<reference evidence="3" key="1">
    <citation type="submission" date="2020-07" db="EMBL/GenBank/DDBJ databases">
        <title>Genome sequence and genetic diversity analysis of an under-domesticated orphan crop, white fonio (Digitaria exilis).</title>
        <authorList>
            <person name="Bennetzen J.L."/>
            <person name="Chen S."/>
            <person name="Ma X."/>
            <person name="Wang X."/>
            <person name="Yssel A.E.J."/>
            <person name="Chaluvadi S.R."/>
            <person name="Johnson M."/>
            <person name="Gangashetty P."/>
            <person name="Hamidou F."/>
            <person name="Sanogo M.D."/>
            <person name="Zwaenepoel A."/>
            <person name="Wallace J."/>
            <person name="Van De Peer Y."/>
            <person name="Van Deynze A."/>
        </authorList>
    </citation>
    <scope>NUCLEOTIDE SEQUENCE</scope>
    <source>
        <tissue evidence="3">Leaves</tissue>
    </source>
</reference>
<evidence type="ECO:0000313" key="3">
    <source>
        <dbReference type="EMBL" id="KAF8687678.1"/>
    </source>
</evidence>
<feature type="compositionally biased region" description="Basic residues" evidence="1">
    <location>
        <begin position="47"/>
        <end position="56"/>
    </location>
</feature>
<keyword evidence="4" id="KW-1185">Reference proteome</keyword>
<dbReference type="EMBL" id="JACEFO010002054">
    <property type="protein sequence ID" value="KAF8687678.1"/>
    <property type="molecule type" value="Genomic_DNA"/>
</dbReference>
<feature type="region of interest" description="Disordered" evidence="1">
    <location>
        <begin position="47"/>
        <end position="122"/>
    </location>
</feature>